<dbReference type="GO" id="GO:0006313">
    <property type="term" value="P:DNA transposition"/>
    <property type="evidence" value="ECO:0007669"/>
    <property type="project" value="InterPro"/>
</dbReference>
<feature type="domain" description="Transposase Tc1-like" evidence="1">
    <location>
        <begin position="2"/>
        <end position="51"/>
    </location>
</feature>
<evidence type="ECO:0000259" key="1">
    <source>
        <dbReference type="Pfam" id="PF01498"/>
    </source>
</evidence>
<proteinExistence type="predicted"/>
<dbReference type="OrthoDB" id="6141827at2759"/>
<name>A0A0L8I7H5_OCTBM</name>
<sequence length="305" mass="34556">MDNRHRTTSSLAQDVSSVSGKSISAQTVHQSLNQCGLHGHISRKKPLFTTRKPLGSTSYLSPSVQNAFIHILAVSVKNSLFRCIQKACYYALMIDTNPDQAQMSQVMQYVNIDFEKMAVCVSESFLSFSQISQKDATGLVKIRCYDNAAVMARNIIGVQHRIKELNSKILSVNCDNHPLNLIGLNAAKSDIPVILFFNVIDLLFAFFSQSTRLWEKLKHAIPLVLRSPSDTRWSARTDAVKTVVNFLNEHLMDNGDETADTFCDAVNLLNRILMFNFLELIGFWNWVLARINRIQQWLQDPEINF</sequence>
<dbReference type="EMBL" id="KQ416311">
    <property type="protein sequence ID" value="KOF97443.1"/>
    <property type="molecule type" value="Genomic_DNA"/>
</dbReference>
<dbReference type="AlphaFoldDB" id="A0A0L8I7H5"/>
<gene>
    <name evidence="2" type="ORF">OCBIM_22029513mg</name>
</gene>
<dbReference type="STRING" id="37653.A0A0L8I7H5"/>
<dbReference type="InterPro" id="IPR002492">
    <property type="entry name" value="Transposase_Tc1-like"/>
</dbReference>
<dbReference type="GO" id="GO:0015074">
    <property type="term" value="P:DNA integration"/>
    <property type="evidence" value="ECO:0007669"/>
    <property type="project" value="InterPro"/>
</dbReference>
<accession>A0A0L8I7H5</accession>
<dbReference type="GO" id="GO:0003677">
    <property type="term" value="F:DNA binding"/>
    <property type="evidence" value="ECO:0007669"/>
    <property type="project" value="InterPro"/>
</dbReference>
<organism evidence="2">
    <name type="scientific">Octopus bimaculoides</name>
    <name type="common">California two-spotted octopus</name>
    <dbReference type="NCBI Taxonomy" id="37653"/>
    <lineage>
        <taxon>Eukaryota</taxon>
        <taxon>Metazoa</taxon>
        <taxon>Spiralia</taxon>
        <taxon>Lophotrochozoa</taxon>
        <taxon>Mollusca</taxon>
        <taxon>Cephalopoda</taxon>
        <taxon>Coleoidea</taxon>
        <taxon>Octopodiformes</taxon>
        <taxon>Octopoda</taxon>
        <taxon>Incirrata</taxon>
        <taxon>Octopodidae</taxon>
        <taxon>Octopus</taxon>
    </lineage>
</organism>
<dbReference type="PANTHER" id="PTHR45749">
    <property type="match status" value="1"/>
</dbReference>
<dbReference type="PANTHER" id="PTHR45749:SF21">
    <property type="entry name" value="DUF4371 DOMAIN-CONTAINING PROTEIN"/>
    <property type="match status" value="1"/>
</dbReference>
<dbReference type="Pfam" id="PF01498">
    <property type="entry name" value="HTH_Tnp_Tc3_2"/>
    <property type="match status" value="1"/>
</dbReference>
<evidence type="ECO:0000313" key="2">
    <source>
        <dbReference type="EMBL" id="KOF97443.1"/>
    </source>
</evidence>
<reference evidence="2" key="1">
    <citation type="submission" date="2015-07" db="EMBL/GenBank/DDBJ databases">
        <title>MeaNS - Measles Nucleotide Surveillance Program.</title>
        <authorList>
            <person name="Tran T."/>
            <person name="Druce J."/>
        </authorList>
    </citation>
    <scope>NUCLEOTIDE SEQUENCE</scope>
    <source>
        <strain evidence="2">UCB-OBI-ISO-001</strain>
        <tissue evidence="2">Gonad</tissue>
    </source>
</reference>
<protein>
    <recommendedName>
        <fullName evidence="1">Transposase Tc1-like domain-containing protein</fullName>
    </recommendedName>
</protein>